<keyword evidence="2" id="KW-1133">Transmembrane helix</keyword>
<dbReference type="EMBL" id="CDMZ01002858">
    <property type="protein sequence ID" value="CEM44171.1"/>
    <property type="molecule type" value="Genomic_DNA"/>
</dbReference>
<evidence type="ECO:0000256" key="1">
    <source>
        <dbReference type="SAM" id="MobiDB-lite"/>
    </source>
</evidence>
<feature type="transmembrane region" description="Helical" evidence="2">
    <location>
        <begin position="937"/>
        <end position="955"/>
    </location>
</feature>
<name>A0A0G4HJA9_9ALVE</name>
<feature type="region of interest" description="Disordered" evidence="1">
    <location>
        <begin position="898"/>
        <end position="924"/>
    </location>
</feature>
<evidence type="ECO:0000313" key="3">
    <source>
        <dbReference type="EMBL" id="CEM44171.1"/>
    </source>
</evidence>
<feature type="region of interest" description="Disordered" evidence="1">
    <location>
        <begin position="205"/>
        <end position="230"/>
    </location>
</feature>
<dbReference type="AlphaFoldDB" id="A0A0G4HJA9"/>
<protein>
    <submittedName>
        <fullName evidence="3">Uncharacterized protein</fullName>
    </submittedName>
</protein>
<feature type="transmembrane region" description="Helical" evidence="2">
    <location>
        <begin position="246"/>
        <end position="273"/>
    </location>
</feature>
<keyword evidence="2" id="KW-0812">Transmembrane</keyword>
<organism evidence="3">
    <name type="scientific">Chromera velia CCMP2878</name>
    <dbReference type="NCBI Taxonomy" id="1169474"/>
    <lineage>
        <taxon>Eukaryota</taxon>
        <taxon>Sar</taxon>
        <taxon>Alveolata</taxon>
        <taxon>Colpodellida</taxon>
        <taxon>Chromeraceae</taxon>
        <taxon>Chromera</taxon>
    </lineage>
</organism>
<sequence length="1048" mass="116270">MQSYELVHTRSGVEWNRGQSFRDTRGMTLRFSDPKQLRELQKSRDVQFHIQQDAYGLYILSHFEPVQDYYIHPLRVKVFCVFLVLFQLFALVVMTPGAFSLDKDYRLISRGVRYEWFPFSGIPAHMVFLADQIYHAPPLMHVIEALAMMTLVFQVVTESRGHLRCLILSSLREEDALGGGSKQGGQEVTPLGRHRSSFEYFEDASPVHPSRSRFPSGMDEEEGEGEGGKETMEGWREIWGRRLASLFRIFFVGFLGCFVMPFCLVVCGLTLILQSKTEGEALLNGFKVLFIAEQPLCLDVPKAAFVPSCSESSLCALMFRKQPLCLHVPKAAFVPSCSESSLSAFMFRKQPLCLDVPKAAFVPSCSESSLCAFMFRKQPLCLHVPKAAFVPSCPESSLSALMFRKQPLCLDVPKAAFVPSCSESSLCALMFRKQPLCLHVPKAAFVPSCSESSLCAFMFRKQPLCLHIPKAAFVPSCSESSLCAFMFRKQPLCLHVPKAAFVPSCPESSLCAFMSRKQPLCLHVLKAAFVPSCSESSLCALMFRKQPLCLHVPKAAFLPSCPESSLCALMFRKQPLCLDVPKAAFVPSCSESSLCAFMFRKQPLCLHVPKAAFVPSCSESSLCAFMFRKQPLCLHVPKAAFVPSCSESSLCAFMFRKQPLCLHVPKAAFVPSCSESSLCAFMSRKQPLCFHVPKAAFVPSCSESSLSAFMFRKQLDDYAVKFFQSLLPERSTTSKEKGGEQDDKWKYNKKRTQFRIVINRRAARLVASHLFELTLFFLPLTCGPILIPWFLFGLRKHALFIPAFKDLEYSHVLLDMAYVPLAVGAQGFAAATNLSLLYCFFGKNAAKGSADANDRGSIMGTSYAPTETVAGGVAGQGDEEEGCNTLVPLSSSHVEPVQPMKLEGDKGGDGTESEEAEEEREEEGVSSFFANTSPVRVLVMFCFGIWSSLFFLSAISRTAVLVHLLGWPLIGFYTFLLRHAIRLHQSGTGFVRLESYYVFFVVGFAVLNVFALIVALSTPQLAALLPPLDQYAMENAEGGTSAKVVKET</sequence>
<feature type="transmembrane region" description="Helical" evidence="2">
    <location>
        <begin position="961"/>
        <end position="981"/>
    </location>
</feature>
<evidence type="ECO:0000256" key="2">
    <source>
        <dbReference type="SAM" id="Phobius"/>
    </source>
</evidence>
<feature type="transmembrane region" description="Helical" evidence="2">
    <location>
        <begin position="993"/>
        <end position="1016"/>
    </location>
</feature>
<keyword evidence="2" id="KW-0472">Membrane</keyword>
<dbReference type="VEuPathDB" id="CryptoDB:Cvel_7065"/>
<feature type="transmembrane region" description="Helical" evidence="2">
    <location>
        <begin position="770"/>
        <end position="792"/>
    </location>
</feature>
<reference evidence="3" key="1">
    <citation type="submission" date="2014-11" db="EMBL/GenBank/DDBJ databases">
        <authorList>
            <person name="Otto D Thomas"/>
            <person name="Naeem Raeece"/>
        </authorList>
    </citation>
    <scope>NUCLEOTIDE SEQUENCE</scope>
</reference>
<feature type="transmembrane region" description="Helical" evidence="2">
    <location>
        <begin position="78"/>
        <end position="99"/>
    </location>
</feature>
<feature type="compositionally biased region" description="Acidic residues" evidence="1">
    <location>
        <begin position="911"/>
        <end position="924"/>
    </location>
</feature>
<gene>
    <name evidence="3" type="ORF">Cvel_7065</name>
</gene>
<proteinExistence type="predicted"/>
<accession>A0A0G4HJA9</accession>